<accession>A0A381NSV5</accession>
<dbReference type="Gene3D" id="3.40.50.720">
    <property type="entry name" value="NAD(P)-binding Rossmann-like Domain"/>
    <property type="match status" value="1"/>
</dbReference>
<organism evidence="4">
    <name type="scientific">marine metagenome</name>
    <dbReference type="NCBI Taxonomy" id="408172"/>
    <lineage>
        <taxon>unclassified sequences</taxon>
        <taxon>metagenomes</taxon>
        <taxon>ecological metagenomes</taxon>
    </lineage>
</organism>
<dbReference type="EMBL" id="UINC01000575">
    <property type="protein sequence ID" value="SUZ57726.1"/>
    <property type="molecule type" value="Genomic_DNA"/>
</dbReference>
<keyword evidence="2" id="KW-0560">Oxidoreductase</keyword>
<dbReference type="PANTHER" id="PTHR44196">
    <property type="entry name" value="DEHYDROGENASE/REDUCTASE SDR FAMILY MEMBER 7B"/>
    <property type="match status" value="1"/>
</dbReference>
<dbReference type="AlphaFoldDB" id="A0A381NSV5"/>
<dbReference type="InterPro" id="IPR020904">
    <property type="entry name" value="Sc_DH/Rdtase_CS"/>
</dbReference>
<dbReference type="Pfam" id="PF00106">
    <property type="entry name" value="adh_short"/>
    <property type="match status" value="1"/>
</dbReference>
<dbReference type="PANTHER" id="PTHR44196:SF1">
    <property type="entry name" value="DEHYDROGENASE_REDUCTASE SDR FAMILY MEMBER 7B"/>
    <property type="match status" value="1"/>
</dbReference>
<dbReference type="PROSITE" id="PS00061">
    <property type="entry name" value="ADH_SHORT"/>
    <property type="match status" value="1"/>
</dbReference>
<dbReference type="CDD" id="cd05233">
    <property type="entry name" value="SDR_c"/>
    <property type="match status" value="1"/>
</dbReference>
<evidence type="ECO:0000256" key="3">
    <source>
        <dbReference type="SAM" id="MobiDB-lite"/>
    </source>
</evidence>
<gene>
    <name evidence="4" type="ORF">METZ01_LOCUS10580</name>
</gene>
<evidence type="ECO:0000256" key="2">
    <source>
        <dbReference type="ARBA" id="ARBA00023002"/>
    </source>
</evidence>
<comment type="similarity">
    <text evidence="1">Belongs to the short-chain dehydrogenases/reductases (SDR) family.</text>
</comment>
<dbReference type="GO" id="GO:0016491">
    <property type="term" value="F:oxidoreductase activity"/>
    <property type="evidence" value="ECO:0007669"/>
    <property type="project" value="UniProtKB-KW"/>
</dbReference>
<feature type="region of interest" description="Disordered" evidence="3">
    <location>
        <begin position="266"/>
        <end position="288"/>
    </location>
</feature>
<dbReference type="InterPro" id="IPR002347">
    <property type="entry name" value="SDR_fam"/>
</dbReference>
<reference evidence="4" key="1">
    <citation type="submission" date="2018-05" db="EMBL/GenBank/DDBJ databases">
        <authorList>
            <person name="Lanie J.A."/>
            <person name="Ng W.-L."/>
            <person name="Kazmierczak K.M."/>
            <person name="Andrzejewski T.M."/>
            <person name="Davidsen T.M."/>
            <person name="Wayne K.J."/>
            <person name="Tettelin H."/>
            <person name="Glass J.I."/>
            <person name="Rusch D."/>
            <person name="Podicherti R."/>
            <person name="Tsui H.-C.T."/>
            <person name="Winkler M.E."/>
        </authorList>
    </citation>
    <scope>NUCLEOTIDE SEQUENCE</scope>
</reference>
<evidence type="ECO:0008006" key="5">
    <source>
        <dbReference type="Google" id="ProtNLM"/>
    </source>
</evidence>
<evidence type="ECO:0000256" key="1">
    <source>
        <dbReference type="ARBA" id="ARBA00006484"/>
    </source>
</evidence>
<name>A0A381NSV5_9ZZZZ</name>
<protein>
    <recommendedName>
        <fullName evidence="5">SDR family NAD(P)-dependent oxidoreductase</fullName>
    </recommendedName>
</protein>
<dbReference type="PRINTS" id="PR00081">
    <property type="entry name" value="GDHRDH"/>
</dbReference>
<dbReference type="GO" id="GO:0016020">
    <property type="term" value="C:membrane"/>
    <property type="evidence" value="ECO:0007669"/>
    <property type="project" value="TreeGrafter"/>
</dbReference>
<sequence length="288" mass="31022">MRDLDGKIVVITGGASGMGLAFAHRFAAAGMKVAIGDIEEDALDRAVFDLRETGAEVFGRQCDVSDIGSFRAFAAEVDAGFGAAHVICLNAGVASSGLMVERTLADWQWVLGVNLWGVIHGLNVYLGGLLEQDDGHVVITASVAGHTSFPEIGPYNASKHAVSTIAETLHNELAAAGSKVGVTSLCPGFVATGIFDSDRNRPEHLVDALAEPPSEEDLARRKMVQEWMAQNARDPAEVANMVHDAVRDQTFWVFTDPDHIEPIERRHEEIRSRRNPSQEQGIGLSLLD</sequence>
<dbReference type="InterPro" id="IPR036291">
    <property type="entry name" value="NAD(P)-bd_dom_sf"/>
</dbReference>
<evidence type="ECO:0000313" key="4">
    <source>
        <dbReference type="EMBL" id="SUZ57726.1"/>
    </source>
</evidence>
<proteinExistence type="inferred from homology"/>
<dbReference type="SUPFAM" id="SSF51735">
    <property type="entry name" value="NAD(P)-binding Rossmann-fold domains"/>
    <property type="match status" value="1"/>
</dbReference>